<evidence type="ECO:0000313" key="4">
    <source>
        <dbReference type="EMBL" id="PON98174.1"/>
    </source>
</evidence>
<dbReference type="PANTHER" id="PTHR35094">
    <property type="entry name" value="LEUCINE-RICH REPEAT EXTENSIN-LIKE PROTEIN 2"/>
    <property type="match status" value="1"/>
</dbReference>
<dbReference type="AlphaFoldDB" id="A0A2P5FK74"/>
<feature type="transmembrane region" description="Helical" evidence="2">
    <location>
        <begin position="116"/>
        <end position="134"/>
    </location>
</feature>
<feature type="signal peptide" evidence="3">
    <location>
        <begin position="1"/>
        <end position="21"/>
    </location>
</feature>
<evidence type="ECO:0000313" key="5">
    <source>
        <dbReference type="Proteomes" id="UP000237000"/>
    </source>
</evidence>
<reference evidence="5" key="1">
    <citation type="submission" date="2016-06" db="EMBL/GenBank/DDBJ databases">
        <title>Parallel loss of symbiosis genes in relatives of nitrogen-fixing non-legume Parasponia.</title>
        <authorList>
            <person name="Van Velzen R."/>
            <person name="Holmer R."/>
            <person name="Bu F."/>
            <person name="Rutten L."/>
            <person name="Van Zeijl A."/>
            <person name="Liu W."/>
            <person name="Santuari L."/>
            <person name="Cao Q."/>
            <person name="Sharma T."/>
            <person name="Shen D."/>
            <person name="Roswanjaya Y."/>
            <person name="Wardhani T."/>
            <person name="Kalhor M.S."/>
            <person name="Jansen J."/>
            <person name="Van den Hoogen J."/>
            <person name="Gungor B."/>
            <person name="Hartog M."/>
            <person name="Hontelez J."/>
            <person name="Verver J."/>
            <person name="Yang W.-C."/>
            <person name="Schijlen E."/>
            <person name="Repin R."/>
            <person name="Schilthuizen M."/>
            <person name="Schranz E."/>
            <person name="Heidstra R."/>
            <person name="Miyata K."/>
            <person name="Fedorova E."/>
            <person name="Kohlen W."/>
            <person name="Bisseling T."/>
            <person name="Smit S."/>
            <person name="Geurts R."/>
        </authorList>
    </citation>
    <scope>NUCLEOTIDE SEQUENCE [LARGE SCALE GENOMIC DNA]</scope>
    <source>
        <strain evidence="5">cv. RG33-2</strain>
    </source>
</reference>
<gene>
    <name evidence="4" type="ORF">TorRG33x02_060040</name>
</gene>
<dbReference type="PANTHER" id="PTHR35094:SF1">
    <property type="entry name" value="PROTEIN, PUTATIVE-RELATED"/>
    <property type="match status" value="1"/>
</dbReference>
<dbReference type="EMBL" id="JXTC01000026">
    <property type="protein sequence ID" value="PON98174.1"/>
    <property type="molecule type" value="Genomic_DNA"/>
</dbReference>
<feature type="chain" id="PRO_5015200087" evidence="3">
    <location>
        <begin position="22"/>
        <end position="136"/>
    </location>
</feature>
<keyword evidence="5" id="KW-1185">Reference proteome</keyword>
<keyword evidence="2" id="KW-1133">Transmembrane helix</keyword>
<organism evidence="4 5">
    <name type="scientific">Trema orientale</name>
    <name type="common">Charcoal tree</name>
    <name type="synonym">Celtis orientalis</name>
    <dbReference type="NCBI Taxonomy" id="63057"/>
    <lineage>
        <taxon>Eukaryota</taxon>
        <taxon>Viridiplantae</taxon>
        <taxon>Streptophyta</taxon>
        <taxon>Embryophyta</taxon>
        <taxon>Tracheophyta</taxon>
        <taxon>Spermatophyta</taxon>
        <taxon>Magnoliopsida</taxon>
        <taxon>eudicotyledons</taxon>
        <taxon>Gunneridae</taxon>
        <taxon>Pentapetalae</taxon>
        <taxon>rosids</taxon>
        <taxon>fabids</taxon>
        <taxon>Rosales</taxon>
        <taxon>Cannabaceae</taxon>
        <taxon>Trema</taxon>
    </lineage>
</organism>
<comment type="caution">
    <text evidence="4">The sequence shown here is derived from an EMBL/GenBank/DDBJ whole genome shotgun (WGS) entry which is preliminary data.</text>
</comment>
<accession>A0A2P5FK74</accession>
<feature type="region of interest" description="Disordered" evidence="1">
    <location>
        <begin position="29"/>
        <end position="85"/>
    </location>
</feature>
<proteinExistence type="predicted"/>
<protein>
    <submittedName>
        <fullName evidence="4">Hydroxyproline-rich glycoprotein family protein</fullName>
    </submittedName>
</protein>
<keyword evidence="2" id="KW-0472">Membrane</keyword>
<feature type="compositionally biased region" description="Pro residues" evidence="1">
    <location>
        <begin position="53"/>
        <end position="85"/>
    </location>
</feature>
<evidence type="ECO:0000256" key="2">
    <source>
        <dbReference type="SAM" id="Phobius"/>
    </source>
</evidence>
<dbReference type="STRING" id="63057.A0A2P5FK74"/>
<name>A0A2P5FK74_TREOI</name>
<evidence type="ECO:0000256" key="1">
    <source>
        <dbReference type="SAM" id="MobiDB-lite"/>
    </source>
</evidence>
<dbReference type="InParanoid" id="A0A2P5FK74"/>
<keyword evidence="2" id="KW-0812">Transmembrane</keyword>
<sequence>MDWFKAIMLAKLFLMISTISALHLVNGLDSRKLDDTPVPSSTDEKCTPCTQYSPPPPSPPPPSPPPPPKKPPSPPSPTTQYCPPPPAAFLYITGPPGDLYPVDPDFNSAAGKSTNLIMAGLPALIGFGLFGVLASW</sequence>
<dbReference type="OrthoDB" id="1728036at2759"/>
<keyword evidence="3" id="KW-0732">Signal</keyword>
<evidence type="ECO:0000256" key="3">
    <source>
        <dbReference type="SAM" id="SignalP"/>
    </source>
</evidence>
<dbReference type="Proteomes" id="UP000237000">
    <property type="component" value="Unassembled WGS sequence"/>
</dbReference>